<proteinExistence type="predicted"/>
<accession>A0A645BVE8</accession>
<organism evidence="1">
    <name type="scientific">bioreactor metagenome</name>
    <dbReference type="NCBI Taxonomy" id="1076179"/>
    <lineage>
        <taxon>unclassified sequences</taxon>
        <taxon>metagenomes</taxon>
        <taxon>ecological metagenomes</taxon>
    </lineage>
</organism>
<comment type="caution">
    <text evidence="1">The sequence shown here is derived from an EMBL/GenBank/DDBJ whole genome shotgun (WGS) entry which is preliminary data.</text>
</comment>
<dbReference type="EMBL" id="VSSQ01022894">
    <property type="protein sequence ID" value="MPM69466.1"/>
    <property type="molecule type" value="Genomic_DNA"/>
</dbReference>
<dbReference type="AlphaFoldDB" id="A0A645BVE8"/>
<sequence length="49" mass="5440">MLQDLKKNPLILKADQPVAVRECLGDNGRKRAVAEGQLRSLPQFSARAH</sequence>
<name>A0A645BVE8_9ZZZZ</name>
<reference evidence="1" key="1">
    <citation type="submission" date="2019-08" db="EMBL/GenBank/DDBJ databases">
        <authorList>
            <person name="Kucharzyk K."/>
            <person name="Murdoch R.W."/>
            <person name="Higgins S."/>
            <person name="Loffler F."/>
        </authorList>
    </citation>
    <scope>NUCLEOTIDE SEQUENCE</scope>
</reference>
<gene>
    <name evidence="1" type="ORF">SDC9_116411</name>
</gene>
<protein>
    <submittedName>
        <fullName evidence="1">Uncharacterized protein</fullName>
    </submittedName>
</protein>
<evidence type="ECO:0000313" key="1">
    <source>
        <dbReference type="EMBL" id="MPM69466.1"/>
    </source>
</evidence>